<dbReference type="SUPFAM" id="SSF103473">
    <property type="entry name" value="MFS general substrate transporter"/>
    <property type="match status" value="1"/>
</dbReference>
<feature type="transmembrane region" description="Helical" evidence="5">
    <location>
        <begin position="137"/>
        <end position="154"/>
    </location>
</feature>
<organism evidence="7 8">
    <name type="scientific">Recurvomyces mirabilis</name>
    <dbReference type="NCBI Taxonomy" id="574656"/>
    <lineage>
        <taxon>Eukaryota</taxon>
        <taxon>Fungi</taxon>
        <taxon>Dikarya</taxon>
        <taxon>Ascomycota</taxon>
        <taxon>Pezizomycotina</taxon>
        <taxon>Dothideomycetes</taxon>
        <taxon>Dothideomycetidae</taxon>
        <taxon>Mycosphaerellales</taxon>
        <taxon>Teratosphaeriaceae</taxon>
        <taxon>Recurvomyces</taxon>
    </lineage>
</organism>
<sequence>MSLPEKAGIQAESIELAKPTTLHLPNHTGDVDLLDSTGKVRRIPIPSADPNDPLNLSKWRKLGIIITTCFYAIFSLVLVGGAGSILPFWIALYAPQGKSIQQVVNLTTYPSLVMALDRGAGAFVMLPCSIMFGRRPVLLGCCALIFASTIGAAKSTTYNSHMACRILQGIATGATESVLPLIISDISFLDERGLLFACYWGFQNFIGNIFTITVGFLVAETSWRWFYWLLTILGAVGFALIFFLVPETRYSRSPMAMEGQVCYTDEFGHTMLLTDAEARERFGATLEGQANNEFGPRVSYVRSLNPVTSAVPNAFRVGGGALVKMVSSLSSPGVIWAILATSISLGVTIAMSLTYGEILTTDFGWSMASVGLINCGGFPAAIVAMALAGPLSDKLILYMASRRGGVHRPEDILITLAFPSLVSAIGIIIYGVTAQNPAAHSAWGIIMGWTLFNIGFIVALVTGTHFAAEAYPQNPGPALVMVVGSKNIVSFAASFGIIPLVHRFNYLTAYMILLGAFCGIFLLGIPVYFLNPKWRAMVGKKQTE</sequence>
<keyword evidence="2 5" id="KW-0812">Transmembrane</keyword>
<feature type="transmembrane region" description="Helical" evidence="5">
    <location>
        <begin position="64"/>
        <end position="92"/>
    </location>
</feature>
<evidence type="ECO:0000313" key="7">
    <source>
        <dbReference type="EMBL" id="KAK3671648.1"/>
    </source>
</evidence>
<dbReference type="Proteomes" id="UP001274830">
    <property type="component" value="Unassembled WGS sequence"/>
</dbReference>
<comment type="caution">
    <text evidence="7">The sequence shown here is derived from an EMBL/GenBank/DDBJ whole genome shotgun (WGS) entry which is preliminary data.</text>
</comment>
<dbReference type="Gene3D" id="1.20.1250.20">
    <property type="entry name" value="MFS general substrate transporter like domains"/>
    <property type="match status" value="1"/>
</dbReference>
<feature type="transmembrane region" description="Helical" evidence="5">
    <location>
        <begin position="367"/>
        <end position="391"/>
    </location>
</feature>
<comment type="subcellular location">
    <subcellularLocation>
        <location evidence="1">Membrane</location>
        <topology evidence="1">Multi-pass membrane protein</topology>
    </subcellularLocation>
</comment>
<keyword evidence="8" id="KW-1185">Reference proteome</keyword>
<dbReference type="GO" id="GO:0022857">
    <property type="term" value="F:transmembrane transporter activity"/>
    <property type="evidence" value="ECO:0007669"/>
    <property type="project" value="InterPro"/>
</dbReference>
<evidence type="ECO:0000256" key="4">
    <source>
        <dbReference type="ARBA" id="ARBA00023136"/>
    </source>
</evidence>
<protein>
    <recommendedName>
        <fullName evidence="6">Major facilitator superfamily (MFS) profile domain-containing protein</fullName>
    </recommendedName>
</protein>
<feature type="transmembrane region" description="Helical" evidence="5">
    <location>
        <begin position="334"/>
        <end position="355"/>
    </location>
</feature>
<dbReference type="InterPro" id="IPR036259">
    <property type="entry name" value="MFS_trans_sf"/>
</dbReference>
<gene>
    <name evidence="7" type="ORF">LTR78_008381</name>
</gene>
<dbReference type="InterPro" id="IPR011701">
    <property type="entry name" value="MFS"/>
</dbReference>
<dbReference type="PANTHER" id="PTHR23502:SF164">
    <property type="entry name" value="MAJOR FACILITATOR SUPERFAMILY (MFS) PROFILE DOMAIN-CONTAINING PROTEIN"/>
    <property type="match status" value="1"/>
</dbReference>
<dbReference type="Pfam" id="PF07690">
    <property type="entry name" value="MFS_1"/>
    <property type="match status" value="1"/>
</dbReference>
<accession>A0AAE0TUQ8</accession>
<evidence type="ECO:0000259" key="6">
    <source>
        <dbReference type="PROSITE" id="PS50850"/>
    </source>
</evidence>
<evidence type="ECO:0000313" key="8">
    <source>
        <dbReference type="Proteomes" id="UP001274830"/>
    </source>
</evidence>
<reference evidence="7" key="1">
    <citation type="submission" date="2023-07" db="EMBL/GenBank/DDBJ databases">
        <title>Black Yeasts Isolated from many extreme environments.</title>
        <authorList>
            <person name="Coleine C."/>
            <person name="Stajich J.E."/>
            <person name="Selbmann L."/>
        </authorList>
    </citation>
    <scope>NUCLEOTIDE SEQUENCE</scope>
    <source>
        <strain evidence="7">CCFEE 5485</strain>
    </source>
</reference>
<dbReference type="PROSITE" id="PS50850">
    <property type="entry name" value="MFS"/>
    <property type="match status" value="1"/>
</dbReference>
<feature type="transmembrane region" description="Helical" evidence="5">
    <location>
        <begin position="412"/>
        <end position="430"/>
    </location>
</feature>
<dbReference type="InterPro" id="IPR020846">
    <property type="entry name" value="MFS_dom"/>
</dbReference>
<feature type="transmembrane region" description="Helical" evidence="5">
    <location>
        <begin position="225"/>
        <end position="245"/>
    </location>
</feature>
<feature type="transmembrane region" description="Helical" evidence="5">
    <location>
        <begin position="195"/>
        <end position="219"/>
    </location>
</feature>
<keyword evidence="4 5" id="KW-0472">Membrane</keyword>
<dbReference type="EMBL" id="JAUTXT010000040">
    <property type="protein sequence ID" value="KAK3671648.1"/>
    <property type="molecule type" value="Genomic_DNA"/>
</dbReference>
<feature type="transmembrane region" description="Helical" evidence="5">
    <location>
        <begin position="507"/>
        <end position="530"/>
    </location>
</feature>
<evidence type="ECO:0000256" key="1">
    <source>
        <dbReference type="ARBA" id="ARBA00004141"/>
    </source>
</evidence>
<evidence type="ECO:0000256" key="3">
    <source>
        <dbReference type="ARBA" id="ARBA00022989"/>
    </source>
</evidence>
<feature type="domain" description="Major facilitator superfamily (MFS) profile" evidence="6">
    <location>
        <begin position="61"/>
        <end position="533"/>
    </location>
</feature>
<evidence type="ECO:0000256" key="2">
    <source>
        <dbReference type="ARBA" id="ARBA00022692"/>
    </source>
</evidence>
<dbReference type="PANTHER" id="PTHR23502">
    <property type="entry name" value="MAJOR FACILITATOR SUPERFAMILY"/>
    <property type="match status" value="1"/>
</dbReference>
<keyword evidence="3 5" id="KW-1133">Transmembrane helix</keyword>
<feature type="transmembrane region" description="Helical" evidence="5">
    <location>
        <begin position="442"/>
        <end position="466"/>
    </location>
</feature>
<feature type="transmembrane region" description="Helical" evidence="5">
    <location>
        <begin position="478"/>
        <end position="501"/>
    </location>
</feature>
<evidence type="ECO:0000256" key="5">
    <source>
        <dbReference type="SAM" id="Phobius"/>
    </source>
</evidence>
<dbReference type="GO" id="GO:0005886">
    <property type="term" value="C:plasma membrane"/>
    <property type="evidence" value="ECO:0007669"/>
    <property type="project" value="TreeGrafter"/>
</dbReference>
<name>A0AAE0TUQ8_9PEZI</name>
<proteinExistence type="predicted"/>
<dbReference type="AlphaFoldDB" id="A0AAE0TUQ8"/>